<dbReference type="InterPro" id="IPR050325">
    <property type="entry name" value="Prot/Nucl_acid_deglycase"/>
</dbReference>
<dbReference type="EMBL" id="FQXG01000002">
    <property type="protein sequence ID" value="SHH31727.1"/>
    <property type="molecule type" value="Genomic_DNA"/>
</dbReference>
<dbReference type="GO" id="GO:0005737">
    <property type="term" value="C:cytoplasm"/>
    <property type="evidence" value="ECO:0007669"/>
    <property type="project" value="TreeGrafter"/>
</dbReference>
<dbReference type="GO" id="GO:0019243">
    <property type="term" value="P:methylglyoxal catabolic process to D-lactate via S-lactoyl-glutathione"/>
    <property type="evidence" value="ECO:0007669"/>
    <property type="project" value="TreeGrafter"/>
</dbReference>
<keyword evidence="6" id="KW-0645">Protease</keyword>
<protein>
    <submittedName>
        <fullName evidence="6">Putative intracellular protease/amidase</fullName>
    </submittedName>
</protein>
<dbReference type="GO" id="GO:0008233">
    <property type="term" value="F:peptidase activity"/>
    <property type="evidence" value="ECO:0007669"/>
    <property type="project" value="UniProtKB-KW"/>
</dbReference>
<dbReference type="Gene3D" id="3.40.50.880">
    <property type="match status" value="1"/>
</dbReference>
<sequence length="254" mass="26726">MSRITSVLAAASLTLGAAALPANAADKVLLVSTSHDTMGDTAKPTGLFLSELVHPYFVLTEAGYQVDVVSIAGGDIPVDPSSFREADAGVDRFLADDQLSALLKNTNALASVDSADYQAVVYAGGHGTMWDFRQSEAVQQVSTEVYQAGGVVAAVCHGPAALVDVQLADGRYLIDGVKVTGFSNKEEEMVQLTDVVPYLLEDAMQQRGGQFSAAAPWNEHVVVDQRVVTGQNPQSAHALGEAVVQQLKALQPKS</sequence>
<dbReference type="CDD" id="cd03141">
    <property type="entry name" value="GATase1_Hsp31_like"/>
    <property type="match status" value="1"/>
</dbReference>
<reference evidence="6 7" key="1">
    <citation type="submission" date="2016-11" db="EMBL/GenBank/DDBJ databases">
        <authorList>
            <person name="Jaros S."/>
            <person name="Januszkiewicz K."/>
            <person name="Wedrychowicz H."/>
        </authorList>
    </citation>
    <scope>NUCLEOTIDE SEQUENCE [LARGE SCALE GENOMIC DNA]</scope>
    <source>
        <strain evidence="6 7">DSM 16917</strain>
    </source>
</reference>
<proteinExistence type="inferred from homology"/>
<name>A0A1M5RZD0_9GAMM</name>
<keyword evidence="4" id="KW-0732">Signal</keyword>
<keyword evidence="2" id="KW-0456">Lyase</keyword>
<evidence type="ECO:0000256" key="1">
    <source>
        <dbReference type="ARBA" id="ARBA00023016"/>
    </source>
</evidence>
<dbReference type="AlphaFoldDB" id="A0A1M5RZD0"/>
<evidence type="ECO:0000313" key="6">
    <source>
        <dbReference type="EMBL" id="SHH31727.1"/>
    </source>
</evidence>
<dbReference type="Pfam" id="PF01965">
    <property type="entry name" value="DJ-1_PfpI"/>
    <property type="match status" value="1"/>
</dbReference>
<evidence type="ECO:0000256" key="4">
    <source>
        <dbReference type="SAM" id="SignalP"/>
    </source>
</evidence>
<dbReference type="GO" id="GO:0019172">
    <property type="term" value="F:glyoxalase III activity"/>
    <property type="evidence" value="ECO:0007669"/>
    <property type="project" value="TreeGrafter"/>
</dbReference>
<feature type="signal peptide" evidence="4">
    <location>
        <begin position="1"/>
        <end position="24"/>
    </location>
</feature>
<dbReference type="PANTHER" id="PTHR48094">
    <property type="entry name" value="PROTEIN/NUCLEIC ACID DEGLYCASE DJ-1-RELATED"/>
    <property type="match status" value="1"/>
</dbReference>
<evidence type="ECO:0000256" key="3">
    <source>
        <dbReference type="ARBA" id="ARBA00038493"/>
    </source>
</evidence>
<comment type="similarity">
    <text evidence="3">Belongs to the peptidase C56 family. HSP31-like subfamily.</text>
</comment>
<feature type="chain" id="PRO_5012386827" evidence="4">
    <location>
        <begin position="25"/>
        <end position="254"/>
    </location>
</feature>
<evidence type="ECO:0000313" key="7">
    <source>
        <dbReference type="Proteomes" id="UP000184268"/>
    </source>
</evidence>
<keyword evidence="1" id="KW-0346">Stress response</keyword>
<accession>A0A1M5RZD0</accession>
<dbReference type="InterPro" id="IPR002818">
    <property type="entry name" value="DJ-1/PfpI"/>
</dbReference>
<feature type="domain" description="DJ-1/PfpI" evidence="5">
    <location>
        <begin position="50"/>
        <end position="246"/>
    </location>
</feature>
<dbReference type="STRING" id="299255.SAMN02745129_1817"/>
<dbReference type="InterPro" id="IPR029062">
    <property type="entry name" value="Class_I_gatase-like"/>
</dbReference>
<evidence type="ECO:0000259" key="5">
    <source>
        <dbReference type="Pfam" id="PF01965"/>
    </source>
</evidence>
<dbReference type="PANTHER" id="PTHR48094:SF11">
    <property type="entry name" value="GLUTATHIONE-INDEPENDENT GLYOXALASE HSP31-RELATED"/>
    <property type="match status" value="1"/>
</dbReference>
<dbReference type="RefSeq" id="WP_082766649.1">
    <property type="nucleotide sequence ID" value="NZ_FQXG01000002.1"/>
</dbReference>
<dbReference type="GO" id="GO:0006508">
    <property type="term" value="P:proteolysis"/>
    <property type="evidence" value="ECO:0007669"/>
    <property type="project" value="UniProtKB-KW"/>
</dbReference>
<keyword evidence="6" id="KW-0378">Hydrolase</keyword>
<evidence type="ECO:0000256" key="2">
    <source>
        <dbReference type="ARBA" id="ARBA00023239"/>
    </source>
</evidence>
<organism evidence="6 7">
    <name type="scientific">Ferrimonas marina</name>
    <dbReference type="NCBI Taxonomy" id="299255"/>
    <lineage>
        <taxon>Bacteria</taxon>
        <taxon>Pseudomonadati</taxon>
        <taxon>Pseudomonadota</taxon>
        <taxon>Gammaproteobacteria</taxon>
        <taxon>Alteromonadales</taxon>
        <taxon>Ferrimonadaceae</taxon>
        <taxon>Ferrimonas</taxon>
    </lineage>
</organism>
<dbReference type="Proteomes" id="UP000184268">
    <property type="component" value="Unassembled WGS sequence"/>
</dbReference>
<gene>
    <name evidence="6" type="ORF">SAMN02745129_1817</name>
</gene>
<dbReference type="SUPFAM" id="SSF52317">
    <property type="entry name" value="Class I glutamine amidotransferase-like"/>
    <property type="match status" value="1"/>
</dbReference>
<keyword evidence="7" id="KW-1185">Reference proteome</keyword>